<feature type="transmembrane region" description="Helical" evidence="1">
    <location>
        <begin position="58"/>
        <end position="77"/>
    </location>
</feature>
<dbReference type="GO" id="GO:0050660">
    <property type="term" value="F:flavin adenine dinucleotide binding"/>
    <property type="evidence" value="ECO:0007669"/>
    <property type="project" value="InterPro"/>
</dbReference>
<dbReference type="EMBL" id="FWWR01000009">
    <property type="protein sequence ID" value="SMB87911.1"/>
    <property type="molecule type" value="Genomic_DNA"/>
</dbReference>
<keyword evidence="3" id="KW-1185">Reference proteome</keyword>
<evidence type="ECO:0000256" key="1">
    <source>
        <dbReference type="SAM" id="Phobius"/>
    </source>
</evidence>
<dbReference type="InterPro" id="IPR036318">
    <property type="entry name" value="FAD-bd_PCMH-like_sf"/>
</dbReference>
<dbReference type="OrthoDB" id="1696956at2"/>
<organism evidence="2 3">
    <name type="scientific">Peptoniphilus asaccharolyticus DSM 20463</name>
    <dbReference type="NCBI Taxonomy" id="573058"/>
    <lineage>
        <taxon>Bacteria</taxon>
        <taxon>Bacillati</taxon>
        <taxon>Bacillota</taxon>
        <taxon>Tissierellia</taxon>
        <taxon>Tissierellales</taxon>
        <taxon>Peptoniphilaceae</taxon>
        <taxon>Peptoniphilus</taxon>
    </lineage>
</organism>
<gene>
    <name evidence="2" type="ORF">SAMN00017477_1294</name>
</gene>
<evidence type="ECO:0000313" key="3">
    <source>
        <dbReference type="Proteomes" id="UP000192368"/>
    </source>
</evidence>
<dbReference type="AlphaFoldDB" id="A0A1W1V4G7"/>
<sequence length="213" mass="24114">MNRRKVLLKLNKIVFLFEIVISILLMIGILISVPDIFKYYINILGSGAVESIELFKKFLSHVFLLVIAMEFVLLMVAHNDTTIVHLVTLVIARKMLIYTETLQDILIGVISLAVLFIIRKYLIQNHTGSELISLGNHKVFSASSPVTKINEVYNYDIDSRGAETLGGLISKLIEEKGEDLEIGKMLDDGKYIYEIQKIHDEGLIEEVSIHILK</sequence>
<dbReference type="Proteomes" id="UP000192368">
    <property type="component" value="Unassembled WGS sequence"/>
</dbReference>
<dbReference type="STRING" id="573058.SAMN00017477_1294"/>
<feature type="transmembrane region" description="Helical" evidence="1">
    <location>
        <begin position="13"/>
        <end position="37"/>
    </location>
</feature>
<name>A0A1W1V4G7_PEPAS</name>
<dbReference type="RefSeq" id="WP_084230850.1">
    <property type="nucleotide sequence ID" value="NZ_FWWR01000009.1"/>
</dbReference>
<proteinExistence type="predicted"/>
<keyword evidence="1" id="KW-0812">Transmembrane</keyword>
<evidence type="ECO:0000313" key="2">
    <source>
        <dbReference type="EMBL" id="SMB87911.1"/>
    </source>
</evidence>
<feature type="transmembrane region" description="Helical" evidence="1">
    <location>
        <begin position="97"/>
        <end position="118"/>
    </location>
</feature>
<protein>
    <submittedName>
        <fullName evidence="2">Transporter associated domain-containing protein</fullName>
    </submittedName>
</protein>
<keyword evidence="1" id="KW-1133">Transmembrane helix</keyword>
<reference evidence="3" key="1">
    <citation type="submission" date="2017-04" db="EMBL/GenBank/DDBJ databases">
        <authorList>
            <person name="Varghese N."/>
            <person name="Submissions S."/>
        </authorList>
    </citation>
    <scope>NUCLEOTIDE SEQUENCE [LARGE SCALE GENOMIC DNA]</scope>
    <source>
        <strain evidence="3">DSM 20463</strain>
    </source>
</reference>
<dbReference type="SUPFAM" id="SSF56176">
    <property type="entry name" value="FAD-binding/transporter-associated domain-like"/>
    <property type="match status" value="1"/>
</dbReference>
<keyword evidence="1" id="KW-0472">Membrane</keyword>
<accession>A0A1W1V4G7</accession>